<proteinExistence type="predicted"/>
<evidence type="ECO:0000313" key="1">
    <source>
        <dbReference type="EMBL" id="KKN68026.1"/>
    </source>
</evidence>
<sequence>MPKKTLKQAERELAKALGRLDEYQGIVGRRNARKAVAKALRSVRNVVDRDFAPIRGRAKKRLSGKPADVQRRFHRRMEELDYDPVPSDAALMGMLVKAKVPMKVEPGTSGMEIWIPHWVLMIPHHARTVSRLRKLAKSPNDRRVWLARKALEKE</sequence>
<comment type="caution">
    <text evidence="1">The sequence shown here is derived from an EMBL/GenBank/DDBJ whole genome shotgun (WGS) entry which is preliminary data.</text>
</comment>
<name>A0A0F9V3D2_9ZZZZ</name>
<dbReference type="EMBL" id="LAZR01000460">
    <property type="protein sequence ID" value="KKN68026.1"/>
    <property type="molecule type" value="Genomic_DNA"/>
</dbReference>
<reference evidence="1" key="1">
    <citation type="journal article" date="2015" name="Nature">
        <title>Complex archaea that bridge the gap between prokaryotes and eukaryotes.</title>
        <authorList>
            <person name="Spang A."/>
            <person name="Saw J.H."/>
            <person name="Jorgensen S.L."/>
            <person name="Zaremba-Niedzwiedzka K."/>
            <person name="Martijn J."/>
            <person name="Lind A.E."/>
            <person name="van Eijk R."/>
            <person name="Schleper C."/>
            <person name="Guy L."/>
            <person name="Ettema T.J."/>
        </authorList>
    </citation>
    <scope>NUCLEOTIDE SEQUENCE</scope>
</reference>
<accession>A0A0F9V3D2</accession>
<protein>
    <submittedName>
        <fullName evidence="1">Uncharacterized protein</fullName>
    </submittedName>
</protein>
<organism evidence="1">
    <name type="scientific">marine sediment metagenome</name>
    <dbReference type="NCBI Taxonomy" id="412755"/>
    <lineage>
        <taxon>unclassified sequences</taxon>
        <taxon>metagenomes</taxon>
        <taxon>ecological metagenomes</taxon>
    </lineage>
</organism>
<dbReference type="AlphaFoldDB" id="A0A0F9V3D2"/>
<gene>
    <name evidence="1" type="ORF">LCGC14_0455820</name>
</gene>